<dbReference type="InterPro" id="IPR044548">
    <property type="entry name" value="AF0060_NTP-PPase_MazG-like"/>
</dbReference>
<evidence type="ECO:0000313" key="2">
    <source>
        <dbReference type="EMBL" id="EMN23153.1"/>
    </source>
</evidence>
<dbReference type="AlphaFoldDB" id="M6JU65"/>
<keyword evidence="1" id="KW-1133">Transmembrane helix</keyword>
<name>M6JU65_9LEPT</name>
<comment type="caution">
    <text evidence="2">The sequence shown here is derived from an EMBL/GenBank/DDBJ whole genome shotgun (WGS) entry which is preliminary data.</text>
</comment>
<keyword evidence="1" id="KW-0472">Membrane</keyword>
<accession>M6JU65</accession>
<gene>
    <name evidence="2" type="ORF">LEP1GSC063_2658</name>
</gene>
<keyword evidence="1" id="KW-0812">Transmembrane</keyword>
<organism evidence="2 3">
    <name type="scientific">Leptospira santarosai serovar Arenal str. MAVJ 401</name>
    <dbReference type="NCBI Taxonomy" id="1049976"/>
    <lineage>
        <taxon>Bacteria</taxon>
        <taxon>Pseudomonadati</taxon>
        <taxon>Spirochaetota</taxon>
        <taxon>Spirochaetia</taxon>
        <taxon>Leptospirales</taxon>
        <taxon>Leptospiraceae</taxon>
        <taxon>Leptospira</taxon>
    </lineage>
</organism>
<dbReference type="CDD" id="cd11533">
    <property type="entry name" value="NTP-PPase_Af0060_like"/>
    <property type="match status" value="1"/>
</dbReference>
<protein>
    <submittedName>
        <fullName evidence="2">Uncharacterized protein</fullName>
    </submittedName>
</protein>
<dbReference type="Proteomes" id="UP000012106">
    <property type="component" value="Unassembled WGS sequence"/>
</dbReference>
<reference evidence="2 3" key="1">
    <citation type="submission" date="2013-01" db="EMBL/GenBank/DDBJ databases">
        <authorList>
            <person name="Harkins D.M."/>
            <person name="Durkin A.S."/>
            <person name="Brinkac L.M."/>
            <person name="Haft D.H."/>
            <person name="Selengut J.D."/>
            <person name="Sanka R."/>
            <person name="DePew J."/>
            <person name="Purushe J."/>
            <person name="Hartskeerl R.A."/>
            <person name="Ahmed A."/>
            <person name="van der Linden H."/>
            <person name="Goris M.G.A."/>
            <person name="Vinetz J.M."/>
            <person name="Sutton G.G."/>
            <person name="Nierman W.C."/>
            <person name="Fouts D.E."/>
        </authorList>
    </citation>
    <scope>NUCLEOTIDE SEQUENCE [LARGE SCALE GENOMIC DNA]</scope>
    <source>
        <strain evidence="2 3">MAVJ 401</strain>
    </source>
</reference>
<sequence>MSQLEIVELILLYSFWTTIFFYFSIAVIVRVVIDYITFFRSWFTSEIYKPNRIDLQTYVWKAIHYQSEFKDRVMAREIEVKENIIQEILKERERQDQKWGEQNHSPIEWCAILGEEVGEANKAALETHFEYDGKDDYTEYRKELIQIAAVAIAMIESYDRNRK</sequence>
<evidence type="ECO:0000256" key="1">
    <source>
        <dbReference type="SAM" id="Phobius"/>
    </source>
</evidence>
<proteinExistence type="predicted"/>
<evidence type="ECO:0000313" key="3">
    <source>
        <dbReference type="Proteomes" id="UP000012106"/>
    </source>
</evidence>
<feature type="transmembrane region" description="Helical" evidence="1">
    <location>
        <begin position="12"/>
        <end position="33"/>
    </location>
</feature>
<dbReference type="EMBL" id="AHMU02000012">
    <property type="protein sequence ID" value="EMN23153.1"/>
    <property type="molecule type" value="Genomic_DNA"/>
</dbReference>